<feature type="compositionally biased region" description="Basic and acidic residues" evidence="3">
    <location>
        <begin position="28"/>
        <end position="37"/>
    </location>
</feature>
<keyword evidence="4" id="KW-0812">Transmembrane</keyword>
<accession>A0A8H7VAT7</accession>
<dbReference type="AlphaFoldDB" id="A0A8H7VAT7"/>
<reference evidence="5" key="1">
    <citation type="submission" date="2020-12" db="EMBL/GenBank/DDBJ databases">
        <title>Metabolic potential, ecology and presence of endohyphal bacteria is reflected in genomic diversity of Mucoromycotina.</title>
        <authorList>
            <person name="Muszewska A."/>
            <person name="Okrasinska A."/>
            <person name="Steczkiewicz K."/>
            <person name="Drgas O."/>
            <person name="Orlowska M."/>
            <person name="Perlinska-Lenart U."/>
            <person name="Aleksandrzak-Piekarczyk T."/>
            <person name="Szatraj K."/>
            <person name="Zielenkiewicz U."/>
            <person name="Pilsyk S."/>
            <person name="Malc E."/>
            <person name="Mieczkowski P."/>
            <person name="Kruszewska J.S."/>
            <person name="Biernat P."/>
            <person name="Pawlowska J."/>
        </authorList>
    </citation>
    <scope>NUCLEOTIDE SEQUENCE</scope>
    <source>
        <strain evidence="5">WA0000017839</strain>
    </source>
</reference>
<dbReference type="GO" id="GO:0005886">
    <property type="term" value="C:plasma membrane"/>
    <property type="evidence" value="ECO:0007669"/>
    <property type="project" value="TreeGrafter"/>
</dbReference>
<evidence type="ECO:0000313" key="6">
    <source>
        <dbReference type="Proteomes" id="UP000603453"/>
    </source>
</evidence>
<dbReference type="InterPro" id="IPR044839">
    <property type="entry name" value="NDR1-like"/>
</dbReference>
<evidence type="ECO:0000256" key="1">
    <source>
        <dbReference type="ARBA" id="ARBA00004370"/>
    </source>
</evidence>
<organism evidence="5 6">
    <name type="scientific">Mucor saturninus</name>
    <dbReference type="NCBI Taxonomy" id="64648"/>
    <lineage>
        <taxon>Eukaryota</taxon>
        <taxon>Fungi</taxon>
        <taxon>Fungi incertae sedis</taxon>
        <taxon>Mucoromycota</taxon>
        <taxon>Mucoromycotina</taxon>
        <taxon>Mucoromycetes</taxon>
        <taxon>Mucorales</taxon>
        <taxon>Mucorineae</taxon>
        <taxon>Mucoraceae</taxon>
        <taxon>Mucor</taxon>
    </lineage>
</organism>
<evidence type="ECO:0000256" key="2">
    <source>
        <dbReference type="ARBA" id="ARBA00023136"/>
    </source>
</evidence>
<evidence type="ECO:0008006" key="7">
    <source>
        <dbReference type="Google" id="ProtNLM"/>
    </source>
</evidence>
<keyword evidence="2 4" id="KW-0472">Membrane</keyword>
<name>A0A8H7VAT7_9FUNG</name>
<dbReference type="GO" id="GO:0098542">
    <property type="term" value="P:defense response to other organism"/>
    <property type="evidence" value="ECO:0007669"/>
    <property type="project" value="InterPro"/>
</dbReference>
<comment type="subcellular location">
    <subcellularLocation>
        <location evidence="1">Membrane</location>
    </subcellularLocation>
</comment>
<dbReference type="PANTHER" id="PTHR31234:SF35">
    <property type="entry name" value="LATE EMBRYOGENESIS ABUNDANT (LEA) HYDROXYPROLINE-RICH GLYCOPROTEIN FAMILY"/>
    <property type="match status" value="1"/>
</dbReference>
<dbReference type="Proteomes" id="UP000603453">
    <property type="component" value="Unassembled WGS sequence"/>
</dbReference>
<dbReference type="OrthoDB" id="20273at2759"/>
<dbReference type="PANTHER" id="PTHR31234">
    <property type="entry name" value="LATE EMBRYOGENESIS ABUNDANT (LEA) HYDROXYPROLINE-RICH GLYCOPROTEIN FAMILY"/>
    <property type="match status" value="1"/>
</dbReference>
<feature type="transmembrane region" description="Helical" evidence="4">
    <location>
        <begin position="129"/>
        <end position="155"/>
    </location>
</feature>
<proteinExistence type="predicted"/>
<feature type="compositionally biased region" description="Basic and acidic residues" evidence="3">
    <location>
        <begin position="1"/>
        <end position="10"/>
    </location>
</feature>
<keyword evidence="4" id="KW-1133">Transmembrane helix</keyword>
<dbReference type="EMBL" id="JAEPRD010000007">
    <property type="protein sequence ID" value="KAG2211927.1"/>
    <property type="molecule type" value="Genomic_DNA"/>
</dbReference>
<evidence type="ECO:0000256" key="4">
    <source>
        <dbReference type="SAM" id="Phobius"/>
    </source>
</evidence>
<feature type="region of interest" description="Disordered" evidence="3">
    <location>
        <begin position="1"/>
        <end position="40"/>
    </location>
</feature>
<comment type="caution">
    <text evidence="5">The sequence shown here is derived from an EMBL/GenBank/DDBJ whole genome shotgun (WGS) entry which is preliminary data.</text>
</comment>
<protein>
    <recommendedName>
        <fullName evidence="7">Late embryogenesis abundant protein LEA-2 subgroup domain-containing protein</fullName>
    </recommendedName>
</protein>
<gene>
    <name evidence="5" type="ORF">INT47_004614</name>
</gene>
<keyword evidence="6" id="KW-1185">Reference proteome</keyword>
<sequence>MSNYHDDFYDKPSAPPAAVASTPPPLPHHIDTGRESTDQYAMKEIPVNSPSPYPVYNNNTAYNNHSNGSTPVPSQTRYNDPHRSSMSDMKFIDHYDSDDDLEKIIPREKKRRSCMDKACCGCCTCCPKWLRWCSCIFLIIILIIVIIVGVLAALFKVPKIDFTGLKQDPAVSNVNNVLTMTFDVGITVDNPNFESITFEIIKADAYYPAPYNVYVGGGNVTNLHINSNGITDIVFPFAVRIDSQDPQQQGVIMDLVTRCGLDGSTPENIKFDYYVYPTVRIAGIAITPKISQSLSIPCPLKSGDLSSIFGSSLA</sequence>
<evidence type="ECO:0000313" key="5">
    <source>
        <dbReference type="EMBL" id="KAG2211927.1"/>
    </source>
</evidence>
<evidence type="ECO:0000256" key="3">
    <source>
        <dbReference type="SAM" id="MobiDB-lite"/>
    </source>
</evidence>